<evidence type="ECO:0000313" key="2">
    <source>
        <dbReference type="EMBL" id="OXR42029.1"/>
    </source>
</evidence>
<dbReference type="Proteomes" id="UP000215506">
    <property type="component" value="Unassembled WGS sequence"/>
</dbReference>
<comment type="caution">
    <text evidence="2">The sequence shown here is derived from an EMBL/GenBank/DDBJ whole genome shotgun (WGS) entry which is preliminary data.</text>
</comment>
<feature type="signal peptide" evidence="1">
    <location>
        <begin position="1"/>
        <end position="25"/>
    </location>
</feature>
<keyword evidence="3" id="KW-1185">Reference proteome</keyword>
<dbReference type="AlphaFoldDB" id="A0A231GZI8"/>
<gene>
    <name evidence="2" type="ORF">B7C42_06013</name>
</gene>
<protein>
    <submittedName>
        <fullName evidence="2">Uncharacterized protein</fullName>
    </submittedName>
</protein>
<evidence type="ECO:0000313" key="3">
    <source>
        <dbReference type="Proteomes" id="UP000215506"/>
    </source>
</evidence>
<accession>A0A231GZI8</accession>
<keyword evidence="1" id="KW-0732">Signal</keyword>
<evidence type="ECO:0000256" key="1">
    <source>
        <dbReference type="SAM" id="SignalP"/>
    </source>
</evidence>
<dbReference type="EMBL" id="NGAF01000016">
    <property type="protein sequence ID" value="OXR42029.1"/>
    <property type="molecule type" value="Genomic_DNA"/>
</dbReference>
<name>A0A231GZI8_9NOCA</name>
<feature type="chain" id="PRO_5038544754" evidence="1">
    <location>
        <begin position="26"/>
        <end position="208"/>
    </location>
</feature>
<sequence length="208" mass="21356">MRRLSVTRRLGAAAAAAAAASVVFAGPVAAEPAAVDWSAATAHLRAAAAGNPAAEQAIDRLLAAGPTVEQAALPAQPFQIPAQSDIGRGTGPGVYGSGIALNYDGFRLGFFGGPGTIAPNQAGANLQVVWYNLSNGRSGTQTLLEHNDVPVDTTIRTPVFDPGAGMVVAAVYGTLWHRWPVPVSDANPDGFQYQLGTISVPSFGAFYN</sequence>
<organism evidence="2 3">
    <name type="scientific">Nocardia cerradoensis</name>
    <dbReference type="NCBI Taxonomy" id="85688"/>
    <lineage>
        <taxon>Bacteria</taxon>
        <taxon>Bacillati</taxon>
        <taxon>Actinomycetota</taxon>
        <taxon>Actinomycetes</taxon>
        <taxon>Mycobacteriales</taxon>
        <taxon>Nocardiaceae</taxon>
        <taxon>Nocardia</taxon>
    </lineage>
</organism>
<dbReference type="RefSeq" id="WP_039778943.1">
    <property type="nucleotide sequence ID" value="NZ_JAAXOR010000008.1"/>
</dbReference>
<proteinExistence type="predicted"/>
<reference evidence="2 3" key="1">
    <citation type="submission" date="2017-07" db="EMBL/GenBank/DDBJ databases">
        <title>First draft Genome Sequence of Nocardia cerradoensis isolated from human infection.</title>
        <authorList>
            <person name="Carrasco G."/>
        </authorList>
    </citation>
    <scope>NUCLEOTIDE SEQUENCE [LARGE SCALE GENOMIC DNA]</scope>
    <source>
        <strain evidence="2 3">CNM20130759</strain>
    </source>
</reference>